<keyword evidence="4" id="KW-0963">Cytoplasm</keyword>
<evidence type="ECO:0000256" key="7">
    <source>
        <dbReference type="ARBA" id="ARBA00023306"/>
    </source>
</evidence>
<dbReference type="Pfam" id="PF05103">
    <property type="entry name" value="DivIVA"/>
    <property type="match status" value="2"/>
</dbReference>
<evidence type="ECO:0000256" key="10">
    <source>
        <dbReference type="SAM" id="MobiDB-lite"/>
    </source>
</evidence>
<organism evidence="11 12">
    <name type="scientific">Slackia isoflavoniconvertens</name>
    <dbReference type="NCBI Taxonomy" id="572010"/>
    <lineage>
        <taxon>Bacteria</taxon>
        <taxon>Bacillati</taxon>
        <taxon>Actinomycetota</taxon>
        <taxon>Coriobacteriia</taxon>
        <taxon>Eggerthellales</taxon>
        <taxon>Eggerthellaceae</taxon>
        <taxon>Slackia</taxon>
    </lineage>
</organism>
<dbReference type="Gene3D" id="6.10.250.660">
    <property type="match status" value="1"/>
</dbReference>
<keyword evidence="6 9" id="KW-0175">Coiled coil</keyword>
<comment type="caution">
    <text evidence="11">The sequence shown here is derived from an EMBL/GenBank/DDBJ whole genome shotgun (WGS) entry which is preliminary data.</text>
</comment>
<accession>A0A369LCW0</accession>
<dbReference type="RefSeq" id="WP_114615983.1">
    <property type="nucleotide sequence ID" value="NZ_PPTO01000013.1"/>
</dbReference>
<dbReference type="GO" id="GO:0005737">
    <property type="term" value="C:cytoplasm"/>
    <property type="evidence" value="ECO:0007669"/>
    <property type="project" value="UniProtKB-SubCell"/>
</dbReference>
<evidence type="ECO:0000256" key="3">
    <source>
        <dbReference type="ARBA" id="ARBA00018787"/>
    </source>
</evidence>
<protein>
    <recommendedName>
        <fullName evidence="3">Cell wall synthesis protein Wag31</fullName>
    </recommendedName>
    <alternativeName>
        <fullName evidence="8">Antigen 84</fullName>
    </alternativeName>
</protein>
<evidence type="ECO:0000256" key="9">
    <source>
        <dbReference type="SAM" id="Coils"/>
    </source>
</evidence>
<sequence length="305" mass="32412">MAITSEDIHNQSFTVDRKGYDVDEVDVFLEHVAAEIDGLNAQIEELLARIDELNNNQMGFDDDEPMDMDAAFAEPAMPEPEPEAVKEEAVDTTSVLSADEKDARIAELEKQLSEKETDASAIANALVTAQRSAQEVLDAARAEAKRIHNDAEIEASDIVDRANAEKAKIETAIEELDRSHKKTCEAYSEALKSFIDDANAKLDDIEDELAKKEGKKRSHGRFASPAQAPVHKPMFGATGAVAPSYVAPAAGAVESAPVTPAVTAAPATATVIPAQSAAPAPAPSVEKDLSGFGDAAEAFDLGDID</sequence>
<dbReference type="PANTHER" id="PTHR35794:SF2">
    <property type="entry name" value="CELL DIVISION PROTEIN DIVIVA"/>
    <property type="match status" value="1"/>
</dbReference>
<name>A0A369LCW0_9ACTN</name>
<dbReference type="InterPro" id="IPR007793">
    <property type="entry name" value="DivIVA_fam"/>
</dbReference>
<dbReference type="GO" id="GO:0051301">
    <property type="term" value="P:cell division"/>
    <property type="evidence" value="ECO:0007669"/>
    <property type="project" value="UniProtKB-KW"/>
</dbReference>
<evidence type="ECO:0000256" key="8">
    <source>
        <dbReference type="ARBA" id="ARBA00031737"/>
    </source>
</evidence>
<comment type="subcellular location">
    <subcellularLocation>
        <location evidence="1">Cytoplasm</location>
    </subcellularLocation>
</comment>
<feature type="coiled-coil region" evidence="9">
    <location>
        <begin position="98"/>
        <end position="125"/>
    </location>
</feature>
<keyword evidence="7" id="KW-0131">Cell cycle</keyword>
<evidence type="ECO:0000256" key="4">
    <source>
        <dbReference type="ARBA" id="ARBA00022490"/>
    </source>
</evidence>
<dbReference type="InterPro" id="IPR019933">
    <property type="entry name" value="DivIVA_domain"/>
</dbReference>
<evidence type="ECO:0000313" key="11">
    <source>
        <dbReference type="EMBL" id="RDB57014.1"/>
    </source>
</evidence>
<reference evidence="11 12" key="1">
    <citation type="journal article" date="2018" name="Elife">
        <title>Discovery and characterization of a prevalent human gut bacterial enzyme sufficient for the inactivation of a family of plant toxins.</title>
        <authorList>
            <person name="Koppel N."/>
            <person name="Bisanz J.E."/>
            <person name="Pandelia M.E."/>
            <person name="Turnbaugh P.J."/>
            <person name="Balskus E.P."/>
        </authorList>
    </citation>
    <scope>NUCLEOTIDE SEQUENCE [LARGE SCALE GENOMIC DNA]</scope>
    <source>
        <strain evidence="11 12">OB21 GAM31</strain>
    </source>
</reference>
<proteinExistence type="inferred from homology"/>
<evidence type="ECO:0000313" key="12">
    <source>
        <dbReference type="Proteomes" id="UP000253975"/>
    </source>
</evidence>
<dbReference type="EMBL" id="PPTO01000013">
    <property type="protein sequence ID" value="RDB57014.1"/>
    <property type="molecule type" value="Genomic_DNA"/>
</dbReference>
<feature type="coiled-coil region" evidence="9">
    <location>
        <begin position="29"/>
        <end position="63"/>
    </location>
</feature>
<comment type="similarity">
    <text evidence="2">Belongs to the DivIVA family.</text>
</comment>
<gene>
    <name evidence="11" type="ORF">C1881_07870</name>
</gene>
<dbReference type="AlphaFoldDB" id="A0A369LCW0"/>
<dbReference type="NCBIfam" id="TIGR03544">
    <property type="entry name" value="DivI1A_domain"/>
    <property type="match status" value="1"/>
</dbReference>
<evidence type="ECO:0000256" key="6">
    <source>
        <dbReference type="ARBA" id="ARBA00023054"/>
    </source>
</evidence>
<evidence type="ECO:0000256" key="2">
    <source>
        <dbReference type="ARBA" id="ARBA00009008"/>
    </source>
</evidence>
<feature type="region of interest" description="Disordered" evidence="10">
    <location>
        <begin position="211"/>
        <end position="230"/>
    </location>
</feature>
<dbReference type="Proteomes" id="UP000253975">
    <property type="component" value="Unassembled WGS sequence"/>
</dbReference>
<evidence type="ECO:0000256" key="1">
    <source>
        <dbReference type="ARBA" id="ARBA00004496"/>
    </source>
</evidence>
<keyword evidence="5 11" id="KW-0132">Cell division</keyword>
<evidence type="ECO:0000256" key="5">
    <source>
        <dbReference type="ARBA" id="ARBA00022618"/>
    </source>
</evidence>
<dbReference type="PANTHER" id="PTHR35794">
    <property type="entry name" value="CELL DIVISION PROTEIN DIVIVA"/>
    <property type="match status" value="1"/>
</dbReference>